<dbReference type="PANTHER" id="PTHR30590">
    <property type="entry name" value="INNER MEMBRANE PROTEIN"/>
    <property type="match status" value="1"/>
</dbReference>
<dbReference type="PANTHER" id="PTHR30590:SF2">
    <property type="entry name" value="INNER MEMBRANE PROTEIN"/>
    <property type="match status" value="1"/>
</dbReference>
<evidence type="ECO:0000256" key="1">
    <source>
        <dbReference type="SAM" id="Phobius"/>
    </source>
</evidence>
<organism evidence="2">
    <name type="scientific">Streptomyces sp. SID12501</name>
    <dbReference type="NCBI Taxonomy" id="2706042"/>
    <lineage>
        <taxon>Bacteria</taxon>
        <taxon>Bacillati</taxon>
        <taxon>Actinomycetota</taxon>
        <taxon>Actinomycetes</taxon>
        <taxon>Kitasatosporales</taxon>
        <taxon>Streptomycetaceae</taxon>
        <taxon>Streptomyces</taxon>
    </lineage>
</organism>
<feature type="non-terminal residue" evidence="2">
    <location>
        <position position="1"/>
    </location>
</feature>
<reference evidence="2" key="1">
    <citation type="submission" date="2020-01" db="EMBL/GenBank/DDBJ databases">
        <title>Insect and environment-associated Actinomycetes.</title>
        <authorList>
            <person name="Currrie C."/>
            <person name="Chevrette M."/>
            <person name="Carlson C."/>
            <person name="Stubbendieck R."/>
            <person name="Wendt-Pienkowski E."/>
        </authorList>
    </citation>
    <scope>NUCLEOTIDE SEQUENCE</scope>
    <source>
        <strain evidence="2">SID12501</strain>
    </source>
</reference>
<keyword evidence="1" id="KW-0812">Transmembrane</keyword>
<keyword evidence="1" id="KW-1133">Transmembrane helix</keyword>
<dbReference type="AlphaFoldDB" id="A0A6B3CB50"/>
<comment type="caution">
    <text evidence="2">The sequence shown here is derived from an EMBL/GenBank/DDBJ whole genome shotgun (WGS) entry which is preliminary data.</text>
</comment>
<keyword evidence="1" id="KW-0472">Membrane</keyword>
<feature type="non-terminal residue" evidence="2">
    <location>
        <position position="135"/>
    </location>
</feature>
<dbReference type="InterPro" id="IPR052529">
    <property type="entry name" value="Bact_Transport_Assoc"/>
</dbReference>
<feature type="transmembrane region" description="Helical" evidence="1">
    <location>
        <begin position="72"/>
        <end position="92"/>
    </location>
</feature>
<dbReference type="EMBL" id="JAAGLU010000887">
    <property type="protein sequence ID" value="NEC93492.1"/>
    <property type="molecule type" value="Genomic_DNA"/>
</dbReference>
<evidence type="ECO:0000313" key="2">
    <source>
        <dbReference type="EMBL" id="NEC93492.1"/>
    </source>
</evidence>
<accession>A0A6B3CB50</accession>
<feature type="transmembrane region" description="Helical" evidence="1">
    <location>
        <begin position="37"/>
        <end position="60"/>
    </location>
</feature>
<proteinExistence type="predicted"/>
<protein>
    <submittedName>
        <fullName evidence="2">Uncharacterized protein</fullName>
    </submittedName>
</protein>
<sequence length="135" mass="14594">GVGLAIQYDSAARRGEPWPGRYGRRAAFLFVEGTVHFLLVFAWDVLMGYAVTAFLVARLLTRSEKVRRRAMWTAGALHLVMVALLTLALVGGSDDSGSSSGSGSGGVDPEVVALYAEGNWFDQIAFRLQNFAALR</sequence>
<gene>
    <name evidence="2" type="ORF">G3I71_48985</name>
</gene>
<name>A0A6B3CB50_9ACTN</name>